<feature type="transmembrane region" description="Helical" evidence="7">
    <location>
        <begin position="320"/>
        <end position="336"/>
    </location>
</feature>
<dbReference type="Gene3D" id="3.60.15.10">
    <property type="entry name" value="Ribonuclease Z/Hydroxyacylglutathione hydrolase-like"/>
    <property type="match status" value="1"/>
</dbReference>
<feature type="transmembrane region" description="Helical" evidence="7">
    <location>
        <begin position="367"/>
        <end position="388"/>
    </location>
</feature>
<keyword evidence="4 7" id="KW-1133">Transmembrane helix</keyword>
<feature type="transmembrane region" description="Helical" evidence="7">
    <location>
        <begin position="400"/>
        <end position="420"/>
    </location>
</feature>
<evidence type="ECO:0000259" key="8">
    <source>
        <dbReference type="Pfam" id="PF00753"/>
    </source>
</evidence>
<feature type="transmembrane region" description="Helical" evidence="7">
    <location>
        <begin position="296"/>
        <end position="314"/>
    </location>
</feature>
<evidence type="ECO:0000256" key="3">
    <source>
        <dbReference type="ARBA" id="ARBA00022692"/>
    </source>
</evidence>
<dbReference type="PANTHER" id="PTHR30619">
    <property type="entry name" value="DNA INTERNALIZATION/COMPETENCE PROTEIN COMEC/REC2"/>
    <property type="match status" value="1"/>
</dbReference>
<feature type="transmembrane region" description="Helical" evidence="7">
    <location>
        <begin position="470"/>
        <end position="487"/>
    </location>
</feature>
<feature type="compositionally biased region" description="Low complexity" evidence="6">
    <location>
        <begin position="695"/>
        <end position="707"/>
    </location>
</feature>
<feature type="domain" description="Metallo-beta-lactamase" evidence="8">
    <location>
        <begin position="564"/>
        <end position="679"/>
    </location>
</feature>
<evidence type="ECO:0000256" key="1">
    <source>
        <dbReference type="ARBA" id="ARBA00004651"/>
    </source>
</evidence>
<evidence type="ECO:0000256" key="4">
    <source>
        <dbReference type="ARBA" id="ARBA00022989"/>
    </source>
</evidence>
<dbReference type="InterPro" id="IPR052159">
    <property type="entry name" value="Competence_DNA_uptake"/>
</dbReference>
<keyword evidence="2" id="KW-1003">Cell membrane</keyword>
<feature type="domain" description="DUF4131" evidence="10">
    <location>
        <begin position="57"/>
        <end position="195"/>
    </location>
</feature>
<feature type="transmembrane region" description="Helical" evidence="7">
    <location>
        <begin position="432"/>
        <end position="463"/>
    </location>
</feature>
<dbReference type="InterPro" id="IPR036866">
    <property type="entry name" value="RibonucZ/Hydroxyglut_hydro"/>
</dbReference>
<dbReference type="PANTHER" id="PTHR30619:SF1">
    <property type="entry name" value="RECOMBINATION PROTEIN 2"/>
    <property type="match status" value="1"/>
</dbReference>
<dbReference type="InterPro" id="IPR025405">
    <property type="entry name" value="DUF4131"/>
</dbReference>
<feature type="transmembrane region" description="Helical" evidence="7">
    <location>
        <begin position="27"/>
        <end position="44"/>
    </location>
</feature>
<feature type="region of interest" description="Disordered" evidence="6">
    <location>
        <begin position="652"/>
        <end position="713"/>
    </location>
</feature>
<feature type="transmembrane region" description="Helical" evidence="7">
    <location>
        <begin position="518"/>
        <end position="536"/>
    </location>
</feature>
<keyword evidence="3 7" id="KW-0812">Transmembrane</keyword>
<sequence>MGPRVRVGSHAEAGEGEPEQQVLDMRLVPAALGCWAATIVAVTVGWVAGLVLAVVSIVVAIGVWAALLWAVAHRRERWRVVAVTGLATMLLGAGFAVAGAWQEHHVQAHPLRESFGRSVNVLAVVTDDAKPLRAGGFGGERRWIVRASLREFGQGPAWTQAGGSIVVLAQDREWAALSPGQSVRFRAEVSEPNRADLTVATLHATDAPKRVGEPPWWQRLAASVRTDLVNASAEALPPAAAGLLPALVVGDTVALSGDVRDAFEIAGLQHLCVVSGANFTILLTALLALTRLLTAGPRTSAAAATGAVVLFVVIARPDPSVLRAAAMGSVTVLALLTGRRKQALPALCAAVIGLLAIAPELAVSAGFALSVLATSGLILLAPSWADWLRERGWWRGPAEIVAVSAAAFVVTVPLMVALSGRVSLVAIVANALVAPVVGLITVIGAVGAVVACAWGDAAVWVLWCARPPMWWLLGVADHAAAVPGATVTVPGGAVGGSVATVIVVMVVAALRWSHTRRLLAVMVLGVSMVLLPVRFLQPGWPPTGWVLAMCDVGQGDGLALSVAPGSAIVVDVGPDPRPIRACLDRLEITHIPLLVLTHPHADHINGLAGALRGRTVDAIATAPGELRSAIAETCAAADRTTGLTTVAVPTPTAVPELKTGGEDPGGSGAEVPTSGPVPTLGAVPTPPNRTAPTGASSHSTEIAASSSRPGESWPRVQGVVATQMPATDAALAPAGREDLGGTRSHSVTPTMPGEPQPTATSPLGERTSTVGSAVRTTQSDHVVCPRGTAGERTAKGDSLSAEHEASHRESHGHGDEADGVERVAELAGVAGIPLMELHAGHEMTFGAVGLRVLAPSRDVPASLAADEANDRSLVLRARTPAGTILFTGDIETQAQVRMMRGADVRADILKVPHHGSRTTTPEFLRAVAPRLALVSAGSDNTFGHPHPTVTTTLAALGATVARTDLDGDVVIVGTATDLRTVTSRRRAPRMRHGPAPGLRRGFRFSP</sequence>
<evidence type="ECO:0000256" key="2">
    <source>
        <dbReference type="ARBA" id="ARBA00022475"/>
    </source>
</evidence>
<evidence type="ECO:0000256" key="5">
    <source>
        <dbReference type="ARBA" id="ARBA00023136"/>
    </source>
</evidence>
<keyword evidence="12" id="KW-1185">Reference proteome</keyword>
<feature type="compositionally biased region" description="Basic residues" evidence="6">
    <location>
        <begin position="983"/>
        <end position="992"/>
    </location>
</feature>
<dbReference type="SUPFAM" id="SSF56281">
    <property type="entry name" value="Metallo-hydrolase/oxidoreductase"/>
    <property type="match status" value="2"/>
</dbReference>
<dbReference type="Proteomes" id="UP000233766">
    <property type="component" value="Unassembled WGS sequence"/>
</dbReference>
<evidence type="ECO:0000259" key="10">
    <source>
        <dbReference type="Pfam" id="PF13567"/>
    </source>
</evidence>
<feature type="transmembrane region" description="Helical" evidence="7">
    <location>
        <begin position="50"/>
        <end position="71"/>
    </location>
</feature>
<keyword evidence="5 7" id="KW-0472">Membrane</keyword>
<organism evidence="11 12">
    <name type="scientific">Nocardia fluminea</name>
    <dbReference type="NCBI Taxonomy" id="134984"/>
    <lineage>
        <taxon>Bacteria</taxon>
        <taxon>Bacillati</taxon>
        <taxon>Actinomycetota</taxon>
        <taxon>Actinomycetes</taxon>
        <taxon>Mycobacteriales</taxon>
        <taxon>Nocardiaceae</taxon>
        <taxon>Nocardia</taxon>
    </lineage>
</organism>
<protein>
    <submittedName>
        <fullName evidence="11">Competence protein ComEC</fullName>
    </submittedName>
</protein>
<feature type="transmembrane region" description="Helical" evidence="7">
    <location>
        <begin position="493"/>
        <end position="511"/>
    </location>
</feature>
<dbReference type="InterPro" id="IPR001279">
    <property type="entry name" value="Metallo-B-lactamas"/>
</dbReference>
<dbReference type="AlphaFoldDB" id="A0A2N3V6K2"/>
<feature type="transmembrane region" description="Helical" evidence="7">
    <location>
        <begin position="268"/>
        <end position="289"/>
    </location>
</feature>
<comment type="subcellular location">
    <subcellularLocation>
        <location evidence="1">Cell membrane</location>
        <topology evidence="1">Multi-pass membrane protein</topology>
    </subcellularLocation>
</comment>
<dbReference type="Pfam" id="PF03772">
    <property type="entry name" value="Competence"/>
    <property type="match status" value="1"/>
</dbReference>
<comment type="caution">
    <text evidence="11">The sequence shown here is derived from an EMBL/GenBank/DDBJ whole genome shotgun (WGS) entry which is preliminary data.</text>
</comment>
<feature type="region of interest" description="Disordered" evidence="6">
    <location>
        <begin position="983"/>
        <end position="1006"/>
    </location>
</feature>
<feature type="domain" description="ComEC/Rec2-related protein" evidence="9">
    <location>
        <begin position="247"/>
        <end position="512"/>
    </location>
</feature>
<accession>A0A2N3V6K2</accession>
<feature type="transmembrane region" description="Helical" evidence="7">
    <location>
        <begin position="78"/>
        <end position="101"/>
    </location>
</feature>
<dbReference type="NCBIfam" id="TIGR00360">
    <property type="entry name" value="ComEC_N-term"/>
    <property type="match status" value="1"/>
</dbReference>
<dbReference type="Pfam" id="PF13567">
    <property type="entry name" value="DUF4131"/>
    <property type="match status" value="1"/>
</dbReference>
<evidence type="ECO:0000256" key="6">
    <source>
        <dbReference type="SAM" id="MobiDB-lite"/>
    </source>
</evidence>
<dbReference type="InterPro" id="IPR004477">
    <property type="entry name" value="ComEC_N"/>
</dbReference>
<proteinExistence type="predicted"/>
<feature type="region of interest" description="Disordered" evidence="6">
    <location>
        <begin position="734"/>
        <end position="818"/>
    </location>
</feature>
<evidence type="ECO:0000259" key="9">
    <source>
        <dbReference type="Pfam" id="PF03772"/>
    </source>
</evidence>
<dbReference type="Pfam" id="PF00753">
    <property type="entry name" value="Lactamase_B"/>
    <property type="match status" value="1"/>
</dbReference>
<feature type="transmembrane region" description="Helical" evidence="7">
    <location>
        <begin position="343"/>
        <end position="361"/>
    </location>
</feature>
<evidence type="ECO:0000256" key="7">
    <source>
        <dbReference type="SAM" id="Phobius"/>
    </source>
</evidence>
<dbReference type="GO" id="GO:0005886">
    <property type="term" value="C:plasma membrane"/>
    <property type="evidence" value="ECO:0007669"/>
    <property type="project" value="UniProtKB-SubCell"/>
</dbReference>
<feature type="compositionally biased region" description="Polar residues" evidence="6">
    <location>
        <begin position="757"/>
        <end position="780"/>
    </location>
</feature>
<reference evidence="11 12" key="1">
    <citation type="submission" date="2017-12" db="EMBL/GenBank/DDBJ databases">
        <title>Sequencing the genomes of 1000 Actinobacteria strains.</title>
        <authorList>
            <person name="Klenk H.-P."/>
        </authorList>
    </citation>
    <scope>NUCLEOTIDE SEQUENCE [LARGE SCALE GENOMIC DNA]</scope>
    <source>
        <strain evidence="11 12">DSM 44489</strain>
    </source>
</reference>
<gene>
    <name evidence="11" type="ORF">ATK86_1577</name>
</gene>
<evidence type="ECO:0000313" key="11">
    <source>
        <dbReference type="EMBL" id="PKV77247.1"/>
    </source>
</evidence>
<feature type="compositionally biased region" description="Basic and acidic residues" evidence="6">
    <location>
        <begin position="792"/>
        <end position="818"/>
    </location>
</feature>
<evidence type="ECO:0000313" key="12">
    <source>
        <dbReference type="Proteomes" id="UP000233766"/>
    </source>
</evidence>
<name>A0A2N3V6K2_9NOCA</name>
<dbReference type="EMBL" id="PJMW01000002">
    <property type="protein sequence ID" value="PKV77247.1"/>
    <property type="molecule type" value="Genomic_DNA"/>
</dbReference>